<protein>
    <recommendedName>
        <fullName evidence="3">F-box domain-containing protein</fullName>
    </recommendedName>
</protein>
<dbReference type="Proteomes" id="UP000807469">
    <property type="component" value="Unassembled WGS sequence"/>
</dbReference>
<sequence>MALPQLPQDIIDVIIQTIAETSPFDAKQLGDLSLVSRAFVEQSQRYLFRTISLRRLDYKPSSFRLSDNADIKGSAFQDLFRTSPHVFRYIRTWLLQIPWAITGPEAAAIINACTRLQVLELASPSIGEVIDWHTIDPALRSALISQIHSTLLDKLTLSRVKHIPQFLLATFGLFTRLQLEYSFSSHFHSSQPNDAATTVPSKLTTLSIKESTPLLRFFLVHHPSMFSQILEVDVDFGRFNGVEDSSLMGDLLHKVCKIKEFHAILLTNGKFYSVYHH</sequence>
<keyword evidence="2" id="KW-1185">Reference proteome</keyword>
<evidence type="ECO:0000313" key="2">
    <source>
        <dbReference type="Proteomes" id="UP000807469"/>
    </source>
</evidence>
<dbReference type="OrthoDB" id="2745898at2759"/>
<dbReference type="AlphaFoldDB" id="A0A9P5Z4A4"/>
<name>A0A9P5Z4A4_9AGAR</name>
<evidence type="ECO:0008006" key="3">
    <source>
        <dbReference type="Google" id="ProtNLM"/>
    </source>
</evidence>
<gene>
    <name evidence="1" type="ORF">BDN70DRAFT_931440</name>
</gene>
<accession>A0A9P5Z4A4</accession>
<proteinExistence type="predicted"/>
<dbReference type="EMBL" id="MU155188">
    <property type="protein sequence ID" value="KAF9480842.1"/>
    <property type="molecule type" value="Genomic_DNA"/>
</dbReference>
<comment type="caution">
    <text evidence="1">The sequence shown here is derived from an EMBL/GenBank/DDBJ whole genome shotgun (WGS) entry which is preliminary data.</text>
</comment>
<organism evidence="1 2">
    <name type="scientific">Pholiota conissans</name>
    <dbReference type="NCBI Taxonomy" id="109636"/>
    <lineage>
        <taxon>Eukaryota</taxon>
        <taxon>Fungi</taxon>
        <taxon>Dikarya</taxon>
        <taxon>Basidiomycota</taxon>
        <taxon>Agaricomycotina</taxon>
        <taxon>Agaricomycetes</taxon>
        <taxon>Agaricomycetidae</taxon>
        <taxon>Agaricales</taxon>
        <taxon>Agaricineae</taxon>
        <taxon>Strophariaceae</taxon>
        <taxon>Pholiota</taxon>
    </lineage>
</organism>
<evidence type="ECO:0000313" key="1">
    <source>
        <dbReference type="EMBL" id="KAF9480842.1"/>
    </source>
</evidence>
<reference evidence="1" key="1">
    <citation type="submission" date="2020-11" db="EMBL/GenBank/DDBJ databases">
        <authorList>
            <consortium name="DOE Joint Genome Institute"/>
            <person name="Ahrendt S."/>
            <person name="Riley R."/>
            <person name="Andreopoulos W."/>
            <person name="Labutti K."/>
            <person name="Pangilinan J."/>
            <person name="Ruiz-Duenas F.J."/>
            <person name="Barrasa J.M."/>
            <person name="Sanchez-Garcia M."/>
            <person name="Camarero S."/>
            <person name="Miyauchi S."/>
            <person name="Serrano A."/>
            <person name="Linde D."/>
            <person name="Babiker R."/>
            <person name="Drula E."/>
            <person name="Ayuso-Fernandez I."/>
            <person name="Pacheco R."/>
            <person name="Padilla G."/>
            <person name="Ferreira P."/>
            <person name="Barriuso J."/>
            <person name="Kellner H."/>
            <person name="Castanera R."/>
            <person name="Alfaro M."/>
            <person name="Ramirez L."/>
            <person name="Pisabarro A.G."/>
            <person name="Kuo A."/>
            <person name="Tritt A."/>
            <person name="Lipzen A."/>
            <person name="He G."/>
            <person name="Yan M."/>
            <person name="Ng V."/>
            <person name="Cullen D."/>
            <person name="Martin F."/>
            <person name="Rosso M.-N."/>
            <person name="Henrissat B."/>
            <person name="Hibbett D."/>
            <person name="Martinez A.T."/>
            <person name="Grigoriev I.V."/>
        </authorList>
    </citation>
    <scope>NUCLEOTIDE SEQUENCE</scope>
    <source>
        <strain evidence="1">CIRM-BRFM 674</strain>
    </source>
</reference>